<organism evidence="3 4">
    <name type="scientific">Tanacetum coccineum</name>
    <dbReference type="NCBI Taxonomy" id="301880"/>
    <lineage>
        <taxon>Eukaryota</taxon>
        <taxon>Viridiplantae</taxon>
        <taxon>Streptophyta</taxon>
        <taxon>Embryophyta</taxon>
        <taxon>Tracheophyta</taxon>
        <taxon>Spermatophyta</taxon>
        <taxon>Magnoliopsida</taxon>
        <taxon>eudicotyledons</taxon>
        <taxon>Gunneridae</taxon>
        <taxon>Pentapetalae</taxon>
        <taxon>asterids</taxon>
        <taxon>campanulids</taxon>
        <taxon>Asterales</taxon>
        <taxon>Asteraceae</taxon>
        <taxon>Asteroideae</taxon>
        <taxon>Anthemideae</taxon>
        <taxon>Anthemidinae</taxon>
        <taxon>Tanacetum</taxon>
    </lineage>
</organism>
<keyword evidence="3" id="KW-0548">Nucleotidyltransferase</keyword>
<comment type="caution">
    <text evidence="3">The sequence shown here is derived from an EMBL/GenBank/DDBJ whole genome shotgun (WGS) entry which is preliminary data.</text>
</comment>
<dbReference type="PANTHER" id="PTHR36617">
    <property type="entry name" value="PROTEIN, PUTATIVE-RELATED"/>
    <property type="match status" value="1"/>
</dbReference>
<gene>
    <name evidence="3" type="ORF">Tco_0925710</name>
</gene>
<dbReference type="Proteomes" id="UP001151760">
    <property type="component" value="Unassembled WGS sequence"/>
</dbReference>
<dbReference type="InterPro" id="IPR026960">
    <property type="entry name" value="RVT-Znf"/>
</dbReference>
<dbReference type="GO" id="GO:0003964">
    <property type="term" value="F:RNA-directed DNA polymerase activity"/>
    <property type="evidence" value="ECO:0007669"/>
    <property type="project" value="UniProtKB-KW"/>
</dbReference>
<evidence type="ECO:0000259" key="1">
    <source>
        <dbReference type="Pfam" id="PF13456"/>
    </source>
</evidence>
<reference evidence="3" key="2">
    <citation type="submission" date="2022-01" db="EMBL/GenBank/DDBJ databases">
        <authorList>
            <person name="Yamashiro T."/>
            <person name="Shiraishi A."/>
            <person name="Satake H."/>
            <person name="Nakayama K."/>
        </authorList>
    </citation>
    <scope>NUCLEOTIDE SEQUENCE</scope>
</reference>
<dbReference type="Pfam" id="PF13456">
    <property type="entry name" value="RVT_3"/>
    <property type="match status" value="1"/>
</dbReference>
<proteinExistence type="predicted"/>
<sequence>MKGWKQKLLSQSGREGGDSHEHHIYWKNWKKLSQSKQQGGLGFRDFEAFNTALLAKQGWRLLINPDAFWGRILKGIYFPNSNFLVAKKGSHPSWLWSSLLHGRDLLLQGVRWQVGNGRSISFWTQKWVPFSDDFYIRSPLGPFHNRNTVSDFIEDGHWNVRKLREHISATEAEMVLQIPISQTGFSDKLIWHFDPKGQYTVKSGYKQAIALMSTSVSIGESSANPSSKFWKVIWHIPVQPKIKLFLWKAISNSVATKENLFRRNCSPSQISSAAFGIVARDSISLLRYVIAISLSSLDMSPPWSLAALVEDTRIWAKNMHIRFSWVNRESNQVAHWVARNAFSSTLGFSWDVSFPDDLTSLSRSDLYGS</sequence>
<name>A0ABQ5D7M5_9ASTR</name>
<feature type="domain" description="RNase H type-1" evidence="1">
    <location>
        <begin position="305"/>
        <end position="341"/>
    </location>
</feature>
<evidence type="ECO:0000313" key="3">
    <source>
        <dbReference type="EMBL" id="GJT35291.1"/>
    </source>
</evidence>
<dbReference type="InterPro" id="IPR002156">
    <property type="entry name" value="RNaseH_domain"/>
</dbReference>
<keyword evidence="3" id="KW-0695">RNA-directed DNA polymerase</keyword>
<dbReference type="Pfam" id="PF13966">
    <property type="entry name" value="zf-RVT"/>
    <property type="match status" value="1"/>
</dbReference>
<keyword evidence="4" id="KW-1185">Reference proteome</keyword>
<protein>
    <submittedName>
        <fullName evidence="3">Reverse transcriptase</fullName>
    </submittedName>
</protein>
<feature type="domain" description="Reverse transcriptase zinc-binding" evidence="2">
    <location>
        <begin position="223"/>
        <end position="266"/>
    </location>
</feature>
<reference evidence="3" key="1">
    <citation type="journal article" date="2022" name="Int. J. Mol. Sci.">
        <title>Draft Genome of Tanacetum Coccineum: Genomic Comparison of Closely Related Tanacetum-Family Plants.</title>
        <authorList>
            <person name="Yamashiro T."/>
            <person name="Shiraishi A."/>
            <person name="Nakayama K."/>
            <person name="Satake H."/>
        </authorList>
    </citation>
    <scope>NUCLEOTIDE SEQUENCE</scope>
</reference>
<keyword evidence="3" id="KW-0808">Transferase</keyword>
<accession>A0ABQ5D7M5</accession>
<dbReference type="EMBL" id="BQNB010015038">
    <property type="protein sequence ID" value="GJT35291.1"/>
    <property type="molecule type" value="Genomic_DNA"/>
</dbReference>
<dbReference type="PANTHER" id="PTHR36617:SF5">
    <property type="entry name" value="OS05G0421675 PROTEIN"/>
    <property type="match status" value="1"/>
</dbReference>
<evidence type="ECO:0000313" key="4">
    <source>
        <dbReference type="Proteomes" id="UP001151760"/>
    </source>
</evidence>
<evidence type="ECO:0000259" key="2">
    <source>
        <dbReference type="Pfam" id="PF13966"/>
    </source>
</evidence>